<gene>
    <name evidence="3" type="primary">8</name>
    <name evidence="3" type="ORF">PBI_GRETELLYN_8</name>
</gene>
<feature type="compositionally biased region" description="Basic residues" evidence="1">
    <location>
        <begin position="1"/>
        <end position="14"/>
    </location>
</feature>
<reference evidence="3 4" key="1">
    <citation type="submission" date="2019-07" db="EMBL/GenBank/DDBJ databases">
        <authorList>
            <person name="Lauer M.J."/>
            <person name="Stoner T.H."/>
            <person name="Garlena R.A."/>
            <person name="Russell D.A."/>
            <person name="Pope W.H."/>
            <person name="Jacobs-Sera D."/>
            <person name="Hatfull G.F."/>
        </authorList>
    </citation>
    <scope>NUCLEOTIDE SEQUENCE [LARGE SCALE GENOMIC DNA]</scope>
</reference>
<evidence type="ECO:0000256" key="2">
    <source>
        <dbReference type="SAM" id="Phobius"/>
    </source>
</evidence>
<evidence type="ECO:0000313" key="3">
    <source>
        <dbReference type="EMBL" id="QFG08149.1"/>
    </source>
</evidence>
<name>A0A5J6TEJ0_9CAUD</name>
<proteinExistence type="predicted"/>
<keyword evidence="2" id="KW-0472">Membrane</keyword>
<feature type="transmembrane region" description="Helical" evidence="2">
    <location>
        <begin position="71"/>
        <end position="90"/>
    </location>
</feature>
<accession>A0A5J6TEJ0</accession>
<feature type="region of interest" description="Disordered" evidence="1">
    <location>
        <begin position="1"/>
        <end position="72"/>
    </location>
</feature>
<sequence>MAKKRYKKYRRRVGGNRAWGNALGGYRTQARVDGQFASGKGGNRKSASARRAEGYRKKQAKDRKRRNRRNATVGAAVGATIVVGAGAYAVHKSRQSKASATNGVQMKTFRSVQRRPKKIVPVSVPKPVPTVGKTSTGRKDLPKRPVPPKSIVEQARDIQGQRAASNERMGTFKYRGNKGEWRDPNNKNKQHGTLKPGSQTNGSQDIFTGVMPRSTGRLRAPDANALNAAMEDFAKSQGVQLGVTARKTVRRTPKMTKGQLAGALRKDRARHSQRALNNGRALWHGVQTGQIKTVPGTGSIKGMAGKKALANGQDLFYHGPGSHSRIGMSGSHAANRAIQNGEKMFDALYYVRGKKQYAYLAAKKRKNPKKY</sequence>
<dbReference type="EMBL" id="MN234162">
    <property type="protein sequence ID" value="QFG08149.1"/>
    <property type="molecule type" value="Genomic_DNA"/>
</dbReference>
<feature type="region of interest" description="Disordered" evidence="1">
    <location>
        <begin position="174"/>
        <end position="205"/>
    </location>
</feature>
<feature type="compositionally biased region" description="Basic and acidic residues" evidence="1">
    <location>
        <begin position="177"/>
        <end position="186"/>
    </location>
</feature>
<organism evidence="3 4">
    <name type="scientific">Gordonia phage GretelLyn</name>
    <dbReference type="NCBI Taxonomy" id="2599844"/>
    <lineage>
        <taxon>Viruses</taxon>
        <taxon>Duplodnaviria</taxon>
        <taxon>Heunggongvirae</taxon>
        <taxon>Uroviricota</taxon>
        <taxon>Caudoviricetes</taxon>
        <taxon>Dovevirinae</taxon>
        <taxon>Lambovirus</taxon>
        <taxon>Lambovirus sadboi</taxon>
    </lineage>
</organism>
<feature type="compositionally biased region" description="Polar residues" evidence="1">
    <location>
        <begin position="196"/>
        <end position="205"/>
    </location>
</feature>
<feature type="compositionally biased region" description="Low complexity" evidence="1">
    <location>
        <begin position="122"/>
        <end position="135"/>
    </location>
</feature>
<evidence type="ECO:0000313" key="4">
    <source>
        <dbReference type="Proteomes" id="UP000325832"/>
    </source>
</evidence>
<feature type="region of interest" description="Disordered" evidence="1">
    <location>
        <begin position="122"/>
        <end position="147"/>
    </location>
</feature>
<evidence type="ECO:0000256" key="1">
    <source>
        <dbReference type="SAM" id="MobiDB-lite"/>
    </source>
</evidence>
<feature type="compositionally biased region" description="Basic residues" evidence="1">
    <location>
        <begin position="57"/>
        <end position="69"/>
    </location>
</feature>
<keyword evidence="2" id="KW-0812">Transmembrane</keyword>
<dbReference type="Proteomes" id="UP000325832">
    <property type="component" value="Genome"/>
</dbReference>
<protein>
    <submittedName>
        <fullName evidence="3">Uncharacterized protein</fullName>
    </submittedName>
</protein>
<keyword evidence="2" id="KW-1133">Transmembrane helix</keyword>